<evidence type="ECO:0000256" key="4">
    <source>
        <dbReference type="ARBA" id="ARBA00022989"/>
    </source>
</evidence>
<evidence type="ECO:0000256" key="3">
    <source>
        <dbReference type="ARBA" id="ARBA00022692"/>
    </source>
</evidence>
<dbReference type="SUPFAM" id="SSF81338">
    <property type="entry name" value="Aquaporin-like"/>
    <property type="match status" value="1"/>
</dbReference>
<comment type="similarity">
    <text evidence="6">Belongs to the MIP/aquaporin (TC 1.A.8) family.</text>
</comment>
<protein>
    <submittedName>
        <fullName evidence="8">Uncharacterized protein</fullName>
    </submittedName>
</protein>
<dbReference type="InterPro" id="IPR000425">
    <property type="entry name" value="MIP"/>
</dbReference>
<feature type="transmembrane region" description="Helical" evidence="7">
    <location>
        <begin position="117"/>
        <end position="137"/>
    </location>
</feature>
<evidence type="ECO:0000256" key="1">
    <source>
        <dbReference type="ARBA" id="ARBA00004141"/>
    </source>
</evidence>
<dbReference type="EMBL" id="CAMGYJ010000002">
    <property type="protein sequence ID" value="CAI0379850.1"/>
    <property type="molecule type" value="Genomic_DNA"/>
</dbReference>
<dbReference type="Pfam" id="PF00230">
    <property type="entry name" value="MIP"/>
    <property type="match status" value="1"/>
</dbReference>
<dbReference type="CDD" id="cd00333">
    <property type="entry name" value="MIP"/>
    <property type="match status" value="1"/>
</dbReference>
<dbReference type="Proteomes" id="UP001154282">
    <property type="component" value="Unassembled WGS sequence"/>
</dbReference>
<dbReference type="PROSITE" id="PS00221">
    <property type="entry name" value="MIP"/>
    <property type="match status" value="1"/>
</dbReference>
<sequence length="268" mass="28226">MAPGDSSQLPVTSAADGSGAKAKARGWFIPHLDSPSPFQKQIAAEVVGTYMLVFMGCAAALTDRVQKLTIVGVAIVWGFVLMAAIYAVGHISGGHFNPAVTVALATIRRFRWKEVPMYVLAQLLGATLASLTLRGLFHKQADIDPIMTQYVAPTSDLVAFTWEFIITFTLMFSICANATDDRASKGFAGFAIGSTLLVNVMVAGPITGASMNPARSIGPAVASGVFKNLWLYIVAPVLGALAAAMVYSGLRVPLAAPPLPEKKEQGSI</sequence>
<feature type="transmembrane region" description="Helical" evidence="7">
    <location>
        <begin position="187"/>
        <end position="209"/>
    </location>
</feature>
<name>A0AAV0H6I1_9ROSI</name>
<dbReference type="NCBIfam" id="TIGR00861">
    <property type="entry name" value="MIP"/>
    <property type="match status" value="1"/>
</dbReference>
<evidence type="ECO:0000313" key="9">
    <source>
        <dbReference type="Proteomes" id="UP001154282"/>
    </source>
</evidence>
<feature type="transmembrane region" description="Helical" evidence="7">
    <location>
        <begin position="229"/>
        <end position="250"/>
    </location>
</feature>
<keyword evidence="5 7" id="KW-0472">Membrane</keyword>
<evidence type="ECO:0000256" key="2">
    <source>
        <dbReference type="ARBA" id="ARBA00022448"/>
    </source>
</evidence>
<dbReference type="PANTHER" id="PTHR45724">
    <property type="entry name" value="AQUAPORIN NIP2-1"/>
    <property type="match status" value="1"/>
</dbReference>
<dbReference type="PANTHER" id="PTHR45724:SF21">
    <property type="entry name" value="MAJOR INTRINSIC PROTEIN"/>
    <property type="match status" value="1"/>
</dbReference>
<dbReference type="InterPro" id="IPR034294">
    <property type="entry name" value="Aquaporin_transptr"/>
</dbReference>
<accession>A0AAV0H6I1</accession>
<evidence type="ECO:0000256" key="7">
    <source>
        <dbReference type="SAM" id="Phobius"/>
    </source>
</evidence>
<dbReference type="Gene3D" id="1.20.1080.10">
    <property type="entry name" value="Glycerol uptake facilitator protein"/>
    <property type="match status" value="1"/>
</dbReference>
<dbReference type="PRINTS" id="PR00783">
    <property type="entry name" value="MINTRINSICP"/>
</dbReference>
<comment type="caution">
    <text evidence="8">The sequence shown here is derived from an EMBL/GenBank/DDBJ whole genome shotgun (WGS) entry which is preliminary data.</text>
</comment>
<evidence type="ECO:0000313" key="8">
    <source>
        <dbReference type="EMBL" id="CAI0379850.1"/>
    </source>
</evidence>
<keyword evidence="9" id="KW-1185">Reference proteome</keyword>
<dbReference type="GO" id="GO:0015267">
    <property type="term" value="F:channel activity"/>
    <property type="evidence" value="ECO:0007669"/>
    <property type="project" value="InterPro"/>
</dbReference>
<organism evidence="8 9">
    <name type="scientific">Linum tenue</name>
    <dbReference type="NCBI Taxonomy" id="586396"/>
    <lineage>
        <taxon>Eukaryota</taxon>
        <taxon>Viridiplantae</taxon>
        <taxon>Streptophyta</taxon>
        <taxon>Embryophyta</taxon>
        <taxon>Tracheophyta</taxon>
        <taxon>Spermatophyta</taxon>
        <taxon>Magnoliopsida</taxon>
        <taxon>eudicotyledons</taxon>
        <taxon>Gunneridae</taxon>
        <taxon>Pentapetalae</taxon>
        <taxon>rosids</taxon>
        <taxon>fabids</taxon>
        <taxon>Malpighiales</taxon>
        <taxon>Linaceae</taxon>
        <taxon>Linum</taxon>
    </lineage>
</organism>
<keyword evidence="3 6" id="KW-0812">Transmembrane</keyword>
<dbReference type="GO" id="GO:0016020">
    <property type="term" value="C:membrane"/>
    <property type="evidence" value="ECO:0007669"/>
    <property type="project" value="UniProtKB-SubCell"/>
</dbReference>
<comment type="subcellular location">
    <subcellularLocation>
        <location evidence="1">Membrane</location>
        <topology evidence="1">Multi-pass membrane protein</topology>
    </subcellularLocation>
</comment>
<evidence type="ECO:0000256" key="6">
    <source>
        <dbReference type="RuleBase" id="RU000477"/>
    </source>
</evidence>
<feature type="transmembrane region" description="Helical" evidence="7">
    <location>
        <begin position="42"/>
        <end position="62"/>
    </location>
</feature>
<dbReference type="InterPro" id="IPR022357">
    <property type="entry name" value="MIP_CS"/>
</dbReference>
<keyword evidence="2 6" id="KW-0813">Transport</keyword>
<dbReference type="AlphaFoldDB" id="A0AAV0H6I1"/>
<gene>
    <name evidence="8" type="ORF">LITE_LOCUS2431</name>
</gene>
<proteinExistence type="inferred from homology"/>
<feature type="transmembrane region" description="Helical" evidence="7">
    <location>
        <begin position="68"/>
        <end position="88"/>
    </location>
</feature>
<feature type="transmembrane region" description="Helical" evidence="7">
    <location>
        <begin position="157"/>
        <end position="175"/>
    </location>
</feature>
<dbReference type="InterPro" id="IPR023271">
    <property type="entry name" value="Aquaporin-like"/>
</dbReference>
<reference evidence="8" key="1">
    <citation type="submission" date="2022-08" db="EMBL/GenBank/DDBJ databases">
        <authorList>
            <person name="Gutierrez-Valencia J."/>
        </authorList>
    </citation>
    <scope>NUCLEOTIDE SEQUENCE</scope>
</reference>
<evidence type="ECO:0000256" key="5">
    <source>
        <dbReference type="ARBA" id="ARBA00023136"/>
    </source>
</evidence>
<keyword evidence="4 7" id="KW-1133">Transmembrane helix</keyword>